<name>A0ABT9YQK7_9STRE</name>
<protein>
    <submittedName>
        <fullName evidence="1">Uncharacterized protein</fullName>
    </submittedName>
</protein>
<dbReference type="RefSeq" id="WP_307121488.1">
    <property type="nucleotide sequence ID" value="NZ_JAUSTM010000006.1"/>
</dbReference>
<gene>
    <name evidence="1" type="ORF">J2S23_000829</name>
</gene>
<dbReference type="Proteomes" id="UP001223079">
    <property type="component" value="Unassembled WGS sequence"/>
</dbReference>
<sequence>MSFKIKGLVDFQKNLDKLSKNAQALSGEHDYSFDEIFSDRFMSENTNFKTIQEFLLSSPENISNPEDFKNADEAIIDTFVSQQTKFSTWREMMTEASKTLLTNRLGF</sequence>
<evidence type="ECO:0000313" key="2">
    <source>
        <dbReference type="Proteomes" id="UP001223079"/>
    </source>
</evidence>
<dbReference type="EMBL" id="JAUSTM010000006">
    <property type="protein sequence ID" value="MDQ0222278.1"/>
    <property type="molecule type" value="Genomic_DNA"/>
</dbReference>
<proteinExistence type="predicted"/>
<reference evidence="1 2" key="1">
    <citation type="submission" date="2023-07" db="EMBL/GenBank/DDBJ databases">
        <title>Genomic Encyclopedia of Type Strains, Phase IV (KMG-IV): sequencing the most valuable type-strain genomes for metagenomic binning, comparative biology and taxonomic classification.</title>
        <authorList>
            <person name="Goeker M."/>
        </authorList>
    </citation>
    <scope>NUCLEOTIDE SEQUENCE [LARGE SCALE GENOMIC DNA]</scope>
    <source>
        <strain evidence="1 2">DSM 105143</strain>
    </source>
</reference>
<comment type="caution">
    <text evidence="1">The sequence shown here is derived from an EMBL/GenBank/DDBJ whole genome shotgun (WGS) entry which is preliminary data.</text>
</comment>
<keyword evidence="2" id="KW-1185">Reference proteome</keyword>
<evidence type="ECO:0000313" key="1">
    <source>
        <dbReference type="EMBL" id="MDQ0222278.1"/>
    </source>
</evidence>
<organism evidence="1 2">
    <name type="scientific">Streptococcus moroccensis</name>
    <dbReference type="NCBI Taxonomy" id="1451356"/>
    <lineage>
        <taxon>Bacteria</taxon>
        <taxon>Bacillati</taxon>
        <taxon>Bacillota</taxon>
        <taxon>Bacilli</taxon>
        <taxon>Lactobacillales</taxon>
        <taxon>Streptococcaceae</taxon>
        <taxon>Streptococcus</taxon>
    </lineage>
</organism>
<accession>A0ABT9YQK7</accession>